<dbReference type="AlphaFoldDB" id="F5XG59"/>
<keyword evidence="1" id="KW-0805">Transcription regulation</keyword>
<keyword evidence="3" id="KW-0804">Transcription</keyword>
<gene>
    <name evidence="5" type="ordered locus">MLP_49790</name>
</gene>
<dbReference type="InterPro" id="IPR009057">
    <property type="entry name" value="Homeodomain-like_sf"/>
</dbReference>
<feature type="domain" description="HTH araC/xylS-type" evidence="4">
    <location>
        <begin position="198"/>
        <end position="281"/>
    </location>
</feature>
<dbReference type="PANTHER" id="PTHR46796:SF15">
    <property type="entry name" value="BLL1074 PROTEIN"/>
    <property type="match status" value="1"/>
</dbReference>
<dbReference type="SUPFAM" id="SSF46689">
    <property type="entry name" value="Homeodomain-like"/>
    <property type="match status" value="1"/>
</dbReference>
<reference evidence="5 6" key="1">
    <citation type="submission" date="2011-05" db="EMBL/GenBank/DDBJ databases">
        <title>Whole genome sequence of Microlunatus phosphovorus NM-1.</title>
        <authorList>
            <person name="Hosoyama A."/>
            <person name="Sasaki K."/>
            <person name="Harada T."/>
            <person name="Igarashi R."/>
            <person name="Kawakoshi A."/>
            <person name="Sasagawa M."/>
            <person name="Fukada J."/>
            <person name="Nakamura S."/>
            <person name="Katano Y."/>
            <person name="Hanada S."/>
            <person name="Kamagata Y."/>
            <person name="Nakamura N."/>
            <person name="Yamazaki S."/>
            <person name="Fujita N."/>
        </authorList>
    </citation>
    <scope>NUCLEOTIDE SEQUENCE [LARGE SCALE GENOMIC DNA]</scope>
    <source>
        <strain evidence="6">ATCC 700054 / DSM 10555 / JCM 9379 / NBRC 101784 / NCIMB 13414 / VKM Ac-1990 / NM-1</strain>
    </source>
</reference>
<evidence type="ECO:0000313" key="6">
    <source>
        <dbReference type="Proteomes" id="UP000007947"/>
    </source>
</evidence>
<dbReference type="Proteomes" id="UP000007947">
    <property type="component" value="Chromosome"/>
</dbReference>
<dbReference type="SMART" id="SM00342">
    <property type="entry name" value="HTH_ARAC"/>
    <property type="match status" value="1"/>
</dbReference>
<dbReference type="GO" id="GO:0043565">
    <property type="term" value="F:sequence-specific DNA binding"/>
    <property type="evidence" value="ECO:0007669"/>
    <property type="project" value="InterPro"/>
</dbReference>
<dbReference type="eggNOG" id="COG2207">
    <property type="taxonomic scope" value="Bacteria"/>
</dbReference>
<dbReference type="KEGG" id="mph:MLP_49790"/>
<evidence type="ECO:0000313" key="5">
    <source>
        <dbReference type="EMBL" id="BAK37993.1"/>
    </source>
</evidence>
<dbReference type="InterPro" id="IPR018060">
    <property type="entry name" value="HTH_AraC"/>
</dbReference>
<organism evidence="5 6">
    <name type="scientific">Microlunatus phosphovorus (strain ATCC 700054 / DSM 10555 / JCM 9379 / NBRC 101784 / NCIMB 13414 / VKM Ac-1990 / NM-1)</name>
    <dbReference type="NCBI Taxonomy" id="1032480"/>
    <lineage>
        <taxon>Bacteria</taxon>
        <taxon>Bacillati</taxon>
        <taxon>Actinomycetota</taxon>
        <taxon>Actinomycetes</taxon>
        <taxon>Propionibacteriales</taxon>
        <taxon>Propionibacteriaceae</taxon>
        <taxon>Microlunatus</taxon>
    </lineage>
</organism>
<dbReference type="InterPro" id="IPR050204">
    <property type="entry name" value="AraC_XylS_family_regulators"/>
</dbReference>
<dbReference type="OrthoDB" id="2559672at2"/>
<accession>F5XG59</accession>
<dbReference type="Pfam" id="PF12833">
    <property type="entry name" value="HTH_18"/>
    <property type="match status" value="1"/>
</dbReference>
<dbReference type="PANTHER" id="PTHR46796">
    <property type="entry name" value="HTH-TYPE TRANSCRIPTIONAL ACTIVATOR RHAS-RELATED"/>
    <property type="match status" value="1"/>
</dbReference>
<evidence type="ECO:0000256" key="3">
    <source>
        <dbReference type="ARBA" id="ARBA00023163"/>
    </source>
</evidence>
<evidence type="ECO:0000259" key="4">
    <source>
        <dbReference type="PROSITE" id="PS01124"/>
    </source>
</evidence>
<evidence type="ECO:0000256" key="1">
    <source>
        <dbReference type="ARBA" id="ARBA00023015"/>
    </source>
</evidence>
<dbReference type="Gene3D" id="1.10.10.60">
    <property type="entry name" value="Homeodomain-like"/>
    <property type="match status" value="1"/>
</dbReference>
<dbReference type="PROSITE" id="PS01124">
    <property type="entry name" value="HTH_ARAC_FAMILY_2"/>
    <property type="match status" value="1"/>
</dbReference>
<keyword evidence="2" id="KW-0238">DNA-binding</keyword>
<keyword evidence="6" id="KW-1185">Reference proteome</keyword>
<name>F5XG59_MICPN</name>
<dbReference type="STRING" id="1032480.MLP_49790"/>
<sequence>MVTGSQPTADSACRIPTAASGREFFSAIVGYELTGFPAGVHVGLPARSLTLIVPFGGATVVSGDALDGAGRPLHEPTPFAGLIGGIHDLPVHIHHDGHQTGVQVDLTPAGARALLGVRAADLAGRVISLADVLGPSARRLSDRLAEAADCRSRVAIVERHLIRLLGTGSGSLQRATQRDPATWHAWRLLSGSDGGLPVSEVAQRVGWSRRQLTARFTAEFGHPPKVAARVMRFEQAHRLLRLQPTPRLADVALRCGYADQAHLNREWRRLAGCTPTQWLANEVFPNVQDEDGTEQSASVA</sequence>
<dbReference type="HOGENOM" id="CLU_066193_0_0_11"/>
<protein>
    <submittedName>
        <fullName evidence="5">Putative AraC family transcriptional regulator</fullName>
    </submittedName>
</protein>
<evidence type="ECO:0000256" key="2">
    <source>
        <dbReference type="ARBA" id="ARBA00023125"/>
    </source>
</evidence>
<proteinExistence type="predicted"/>
<dbReference type="EMBL" id="AP012204">
    <property type="protein sequence ID" value="BAK37993.1"/>
    <property type="molecule type" value="Genomic_DNA"/>
</dbReference>
<dbReference type="GO" id="GO:0003700">
    <property type="term" value="F:DNA-binding transcription factor activity"/>
    <property type="evidence" value="ECO:0007669"/>
    <property type="project" value="InterPro"/>
</dbReference>